<dbReference type="InterPro" id="IPR021074">
    <property type="entry name" value="Formate_DH_dsu"/>
</dbReference>
<organism evidence="2">
    <name type="scientific">Acidicaldus sp</name>
    <dbReference type="NCBI Taxonomy" id="1872105"/>
    <lineage>
        <taxon>Bacteria</taxon>
        <taxon>Pseudomonadati</taxon>
        <taxon>Pseudomonadota</taxon>
        <taxon>Alphaproteobacteria</taxon>
        <taxon>Acetobacterales</taxon>
        <taxon>Acetobacteraceae</taxon>
        <taxon>Acidicaldus</taxon>
    </lineage>
</organism>
<keyword evidence="1" id="KW-0472">Membrane</keyword>
<sequence>MPPEKLTMMANQISRFFAHLGPEHAPEEIADHLRKFWDPRMRRDIIAYVAAGGGGLDPLAAAAVARLAAETKVS</sequence>
<keyword evidence="1" id="KW-0812">Transmembrane</keyword>
<dbReference type="Pfam" id="PF11390">
    <property type="entry name" value="FdsD"/>
    <property type="match status" value="1"/>
</dbReference>
<accession>A0A8J4M670</accession>
<comment type="caution">
    <text evidence="2">The sequence shown here is derived from an EMBL/GenBank/DDBJ whole genome shotgun (WGS) entry which is preliminary data.</text>
</comment>
<gene>
    <name evidence="2" type="ORF">ENY07_07095</name>
</gene>
<keyword evidence="1" id="KW-1133">Transmembrane helix</keyword>
<evidence type="ECO:0000313" key="2">
    <source>
        <dbReference type="EMBL" id="HGC42972.1"/>
    </source>
</evidence>
<proteinExistence type="predicted"/>
<dbReference type="EMBL" id="DTQM01000137">
    <property type="protein sequence ID" value="HGC42972.1"/>
    <property type="molecule type" value="Genomic_DNA"/>
</dbReference>
<name>A0A8J4M670_9PROT</name>
<reference evidence="2" key="1">
    <citation type="journal article" date="2020" name="mSystems">
        <title>Genome- and Community-Level Interaction Insights into Carbon Utilization and Element Cycling Functions of Hydrothermarchaeota in Hydrothermal Sediment.</title>
        <authorList>
            <person name="Zhou Z."/>
            <person name="Liu Y."/>
            <person name="Xu W."/>
            <person name="Pan J."/>
            <person name="Luo Z.H."/>
            <person name="Li M."/>
        </authorList>
    </citation>
    <scope>NUCLEOTIDE SEQUENCE</scope>
    <source>
        <strain evidence="2">SpSt-997</strain>
    </source>
</reference>
<protein>
    <submittedName>
        <fullName evidence="2">Formate dehydrogenase</fullName>
    </submittedName>
</protein>
<evidence type="ECO:0000256" key="1">
    <source>
        <dbReference type="SAM" id="Phobius"/>
    </source>
</evidence>
<dbReference type="AlphaFoldDB" id="A0A8J4M670"/>
<feature type="transmembrane region" description="Helical" evidence="1">
    <location>
        <begin position="45"/>
        <end position="69"/>
    </location>
</feature>